<protein>
    <submittedName>
        <fullName evidence="1">Uncharacterized protein</fullName>
    </submittedName>
</protein>
<reference evidence="1" key="1">
    <citation type="submission" date="2021-01" db="EMBL/GenBank/DDBJ databases">
        <authorList>
            <person name="Corre E."/>
            <person name="Pelletier E."/>
            <person name="Niang G."/>
            <person name="Scheremetjew M."/>
            <person name="Finn R."/>
            <person name="Kale V."/>
            <person name="Holt S."/>
            <person name="Cochrane G."/>
            <person name="Meng A."/>
            <person name="Brown T."/>
            <person name="Cohen L."/>
        </authorList>
    </citation>
    <scope>NUCLEOTIDE SEQUENCE</scope>
    <source>
        <strain evidence="1">CCMP3346</strain>
    </source>
</reference>
<sequence length="283" mass="31215">MGWMPSTDETVECSQNVARLIDAIARHEAVEKGVFALNNDGTCGRIDAELLSRSSTGPAAAQQLIRDFAKRAGTVTYRGGDETHRVAATADTFPAAHTLRLLGDALDDEAKMERAVEIASHMPSLSCVKIGDHQELDAPATEVWRFLERLQAALVSRGKERNLSVQWYLGTGAFVPLEPVHNKSSPCLWDRGIGQLPPIDEVRISVHGGVADDALDELYNSVMAMVSSFNHKLKGHERTEVFFTESHLEFMQRFLAQQASLNFNGGPYKLSFDDITLFVERCA</sequence>
<dbReference type="EMBL" id="HBGB01006573">
    <property type="protein sequence ID" value="CAD9048667.1"/>
    <property type="molecule type" value="Transcribed_RNA"/>
</dbReference>
<evidence type="ECO:0000313" key="1">
    <source>
        <dbReference type="EMBL" id="CAD9048667.1"/>
    </source>
</evidence>
<gene>
    <name evidence="1" type="ORF">VBRA1451_LOCUS3725</name>
</gene>
<proteinExistence type="predicted"/>
<dbReference type="AlphaFoldDB" id="A0A7S1JNI2"/>
<organism evidence="1">
    <name type="scientific">Vitrella brassicaformis</name>
    <dbReference type="NCBI Taxonomy" id="1169539"/>
    <lineage>
        <taxon>Eukaryota</taxon>
        <taxon>Sar</taxon>
        <taxon>Alveolata</taxon>
        <taxon>Colpodellida</taxon>
        <taxon>Vitrellaceae</taxon>
        <taxon>Vitrella</taxon>
    </lineage>
</organism>
<accession>A0A7S1JNI2</accession>
<name>A0A7S1JNI2_9ALVE</name>